<name>A0A449A5F6_9BACT</name>
<feature type="transmembrane region" description="Helical" evidence="1">
    <location>
        <begin position="7"/>
        <end position="27"/>
    </location>
</feature>
<feature type="transmembrane region" description="Helical" evidence="1">
    <location>
        <begin position="106"/>
        <end position="133"/>
    </location>
</feature>
<keyword evidence="1" id="KW-0472">Membrane</keyword>
<accession>A0A449A5F6</accession>
<keyword evidence="3" id="KW-1185">Reference proteome</keyword>
<evidence type="ECO:0000313" key="2">
    <source>
        <dbReference type="EMBL" id="VEU59468.1"/>
    </source>
</evidence>
<dbReference type="AlphaFoldDB" id="A0A449A5F6"/>
<feature type="transmembrane region" description="Helical" evidence="1">
    <location>
        <begin position="42"/>
        <end position="63"/>
    </location>
</feature>
<evidence type="ECO:0000256" key="1">
    <source>
        <dbReference type="SAM" id="Phobius"/>
    </source>
</evidence>
<organism evidence="2 3">
    <name type="scientific">Mesomycoplasma neurolyticum</name>
    <dbReference type="NCBI Taxonomy" id="2120"/>
    <lineage>
        <taxon>Bacteria</taxon>
        <taxon>Bacillati</taxon>
        <taxon>Mycoplasmatota</taxon>
        <taxon>Mycoplasmoidales</taxon>
        <taxon>Metamycoplasmataceae</taxon>
        <taxon>Mesomycoplasma</taxon>
    </lineage>
</organism>
<keyword evidence="1" id="KW-0812">Transmembrane</keyword>
<gene>
    <name evidence="2" type="ORF">NCTC10166_00446</name>
</gene>
<feature type="transmembrane region" description="Helical" evidence="1">
    <location>
        <begin position="75"/>
        <end position="91"/>
    </location>
</feature>
<dbReference type="KEGG" id="mnu:NCTC10166_00446"/>
<dbReference type="EMBL" id="LR214951">
    <property type="protein sequence ID" value="VEU59468.1"/>
    <property type="molecule type" value="Genomic_DNA"/>
</dbReference>
<evidence type="ECO:0000313" key="3">
    <source>
        <dbReference type="Proteomes" id="UP000289440"/>
    </source>
</evidence>
<sequence>MKKITILAFFNLIITILFIGSFSLWILDFLKIINLVNNDFSFLTFYVVFPTFSSILMLYIFLFRIKFIIKMKSNLKIKFLFFISPMLWTIFSRKSVKHLEDIRFKMYFALPTIFCLLQFLALGIILVFIFSWYETINFSVISLIILLTIPLIISIIFIITIEIMIHDTFVRNYI</sequence>
<feature type="transmembrane region" description="Helical" evidence="1">
    <location>
        <begin position="140"/>
        <end position="165"/>
    </location>
</feature>
<keyword evidence="1" id="KW-1133">Transmembrane helix</keyword>
<proteinExistence type="predicted"/>
<dbReference type="Proteomes" id="UP000289440">
    <property type="component" value="Chromosome"/>
</dbReference>
<reference evidence="2 3" key="1">
    <citation type="submission" date="2019-01" db="EMBL/GenBank/DDBJ databases">
        <authorList>
            <consortium name="Pathogen Informatics"/>
        </authorList>
    </citation>
    <scope>NUCLEOTIDE SEQUENCE [LARGE SCALE GENOMIC DNA]</scope>
    <source>
        <strain evidence="2 3">NCTC10166</strain>
    </source>
</reference>
<protein>
    <submittedName>
        <fullName evidence="2">Uncharacterized protein</fullName>
    </submittedName>
</protein>